<name>A0A1I7EUV6_9FLAO</name>
<evidence type="ECO:0000313" key="2">
    <source>
        <dbReference type="EMBL" id="SFU27701.1"/>
    </source>
</evidence>
<protein>
    <recommendedName>
        <fullName evidence="4">Long-chain fatty acid transport protein</fullName>
    </recommendedName>
</protein>
<evidence type="ECO:0000313" key="3">
    <source>
        <dbReference type="Proteomes" id="UP000199138"/>
    </source>
</evidence>
<dbReference type="OrthoDB" id="1491239at2"/>
<dbReference type="AlphaFoldDB" id="A0A1I7EUV6"/>
<dbReference type="RefSeq" id="WP_093021905.1">
    <property type="nucleotide sequence ID" value="NZ_FPBK01000001.1"/>
</dbReference>
<dbReference type="Gene3D" id="2.40.160.60">
    <property type="entry name" value="Outer membrane protein transport protein (OMPP1/FadL/TodX)"/>
    <property type="match status" value="1"/>
</dbReference>
<dbReference type="SUPFAM" id="SSF56935">
    <property type="entry name" value="Porins"/>
    <property type="match status" value="1"/>
</dbReference>
<dbReference type="STRING" id="1224947.SAMN05216480_101261"/>
<feature type="chain" id="PRO_5011751527" description="Long-chain fatty acid transport protein" evidence="1">
    <location>
        <begin position="21"/>
        <end position="424"/>
    </location>
</feature>
<evidence type="ECO:0000256" key="1">
    <source>
        <dbReference type="SAM" id="SignalP"/>
    </source>
</evidence>
<keyword evidence="3" id="KW-1185">Reference proteome</keyword>
<evidence type="ECO:0008006" key="4">
    <source>
        <dbReference type="Google" id="ProtNLM"/>
    </source>
</evidence>
<dbReference type="EMBL" id="FPBK01000001">
    <property type="protein sequence ID" value="SFU27701.1"/>
    <property type="molecule type" value="Genomic_DNA"/>
</dbReference>
<sequence>MIKKTLVTVAFLLMGVIATAQESTASPYSFYGIGSLKFQGTMESRAMGGLSLYPDSLALNIQNPAALGELNLTSYNVGASFSRLGLKTDARNESAQSASFDYIALGFPLGKKMGASFGLLPYTSVGYALQNQYDDSEGNAIATQYEGEGGVNKVYVSIGYEITDELSIGVMGNYNFGNIENRILYRREGVQLATRELNRSELSGLDFKFALNYKKMLKNSYELVGSVQYTPESSIASDNYRGYSTVLVYENGTEAVSNSYDADLGSQGLDKTDMIFPSRTNVGLGYGKKNKWFVGAEYEFAENSNFSNPFISVSGVSYENSNGYTLGGFFTPKYNSFTSYFQRITYRAGAHFKNTGMIINDEQINDYGVSLGLSLPVAKLSKINLGIDLGRRGTTNASLIQENYFNFRVGLSLLDRWFVKSKFN</sequence>
<accession>A0A1I7EUV6</accession>
<organism evidence="2 3">
    <name type="scientific">Pustulibacterium marinum</name>
    <dbReference type="NCBI Taxonomy" id="1224947"/>
    <lineage>
        <taxon>Bacteria</taxon>
        <taxon>Pseudomonadati</taxon>
        <taxon>Bacteroidota</taxon>
        <taxon>Flavobacteriia</taxon>
        <taxon>Flavobacteriales</taxon>
        <taxon>Flavobacteriaceae</taxon>
        <taxon>Pustulibacterium</taxon>
    </lineage>
</organism>
<proteinExistence type="predicted"/>
<keyword evidence="1" id="KW-0732">Signal</keyword>
<reference evidence="2 3" key="1">
    <citation type="submission" date="2016-10" db="EMBL/GenBank/DDBJ databases">
        <authorList>
            <person name="de Groot N.N."/>
        </authorList>
    </citation>
    <scope>NUCLEOTIDE SEQUENCE [LARGE SCALE GENOMIC DNA]</scope>
    <source>
        <strain evidence="2 3">CGMCC 1.12333</strain>
    </source>
</reference>
<dbReference type="Proteomes" id="UP000199138">
    <property type="component" value="Unassembled WGS sequence"/>
</dbReference>
<feature type="signal peptide" evidence="1">
    <location>
        <begin position="1"/>
        <end position="20"/>
    </location>
</feature>
<gene>
    <name evidence="2" type="ORF">SAMN05216480_101261</name>
</gene>